<evidence type="ECO:0000256" key="9">
    <source>
        <dbReference type="SAM" id="SignalP"/>
    </source>
</evidence>
<dbReference type="PANTHER" id="PTHR31321">
    <property type="entry name" value="ACYL-COA THIOESTER HYDROLASE YBHC-RELATED"/>
    <property type="match status" value="1"/>
</dbReference>
<evidence type="ECO:0000256" key="6">
    <source>
        <dbReference type="ARBA" id="ARBA00023085"/>
    </source>
</evidence>
<evidence type="ECO:0000256" key="4">
    <source>
        <dbReference type="ARBA" id="ARBA00022729"/>
    </source>
</evidence>
<evidence type="ECO:0000259" key="10">
    <source>
        <dbReference type="PROSITE" id="PS51164"/>
    </source>
</evidence>
<organism evidence="11 12">
    <name type="scientific">Neocallimastix californiae</name>
    <dbReference type="NCBI Taxonomy" id="1754190"/>
    <lineage>
        <taxon>Eukaryota</taxon>
        <taxon>Fungi</taxon>
        <taxon>Fungi incertae sedis</taxon>
        <taxon>Chytridiomycota</taxon>
        <taxon>Chytridiomycota incertae sedis</taxon>
        <taxon>Neocallimastigomycetes</taxon>
        <taxon>Neocallimastigales</taxon>
        <taxon>Neocallimastigaceae</taxon>
        <taxon>Neocallimastix</taxon>
    </lineage>
</organism>
<dbReference type="Proteomes" id="UP000193920">
    <property type="component" value="Unassembled WGS sequence"/>
</dbReference>
<dbReference type="GO" id="GO:0030248">
    <property type="term" value="F:cellulose binding"/>
    <property type="evidence" value="ECO:0007669"/>
    <property type="project" value="InterPro"/>
</dbReference>
<sequence length="467" mass="52176">MKLYLFNILLLYFIQSILAFPQNKLPSNAIIVAKDGSGKYKTVQAAINSLSKSANSERVIYIKNGKYSEQVSIQKDFVTLIGENKDKVIITYNLNNAKTGSSSECATVKAKCNNFKAFDITFENTAPFPGNNAQAPAFYSYGDKHYIENCNFLSYQDTLLSYHGTQYFKNCYIRGLTDFIWGFGRAVFENCNLHVVSKGGKTTGYLTANGNEDANFKKGGFLITNSKVTSDGAKFYLGRLWKKNCYVIFDKTEFPGDKIVKEGWLTFTGNDSYKNTSKVGEYQCKGNKYSMNGRVSWSTKFNSAPSISSFLGGDISFASKTVYKNSSSNNTNNSNNNNKNTSNNNTNNSNNNNKNTSNNNNNNNNNKNVTTTIKKTTTVVKTNPTNSNNNSNNNNWNNWGWNWWNPTTNNAAANNNNNRSNNNNNNSNNNKKCSQLYYQCGGRGFKGPTCCSKGSCKKMNDWFSMCV</sequence>
<keyword evidence="5" id="KW-0378">Hydrolase</keyword>
<dbReference type="InterPro" id="IPR000254">
    <property type="entry name" value="CBD"/>
</dbReference>
<feature type="chain" id="PRO_5012869826" description="pectinesterase" evidence="9">
    <location>
        <begin position="20"/>
        <end position="467"/>
    </location>
</feature>
<dbReference type="Gene3D" id="2.160.20.10">
    <property type="entry name" value="Single-stranded right-handed beta-helix, Pectin lyase-like"/>
    <property type="match status" value="1"/>
</dbReference>
<dbReference type="Pfam" id="PF01095">
    <property type="entry name" value="Pectinesterase"/>
    <property type="match status" value="1"/>
</dbReference>
<evidence type="ECO:0000256" key="3">
    <source>
        <dbReference type="ARBA" id="ARBA00013229"/>
    </source>
</evidence>
<dbReference type="Pfam" id="PF00734">
    <property type="entry name" value="CBM_1"/>
    <property type="match status" value="1"/>
</dbReference>
<dbReference type="InterPro" id="IPR012334">
    <property type="entry name" value="Pectin_lyas_fold"/>
</dbReference>
<dbReference type="InterPro" id="IPR035971">
    <property type="entry name" value="CBD_sf"/>
</dbReference>
<accession>A0A1Y2B141</accession>
<dbReference type="GO" id="GO:0016829">
    <property type="term" value="F:lyase activity"/>
    <property type="evidence" value="ECO:0007669"/>
    <property type="project" value="UniProtKB-KW"/>
</dbReference>
<gene>
    <name evidence="11" type="ORF">LY90DRAFT_460987</name>
</gene>
<comment type="similarity">
    <text evidence="2">Belongs to the pectinesterase family.</text>
</comment>
<dbReference type="UniPathway" id="UPA00545">
    <property type="reaction ID" value="UER00823"/>
</dbReference>
<feature type="region of interest" description="Disordered" evidence="8">
    <location>
        <begin position="325"/>
        <end position="369"/>
    </location>
</feature>
<dbReference type="STRING" id="1754190.A0A1Y2B141"/>
<keyword evidence="11" id="KW-0456">Lyase</keyword>
<evidence type="ECO:0000256" key="2">
    <source>
        <dbReference type="ARBA" id="ARBA00008891"/>
    </source>
</evidence>
<dbReference type="EMBL" id="MCOG01000187">
    <property type="protein sequence ID" value="ORY28207.1"/>
    <property type="molecule type" value="Genomic_DNA"/>
</dbReference>
<dbReference type="SMART" id="SM00236">
    <property type="entry name" value="fCBD"/>
    <property type="match status" value="1"/>
</dbReference>
<reference evidence="11 12" key="1">
    <citation type="submission" date="2016-08" db="EMBL/GenBank/DDBJ databases">
        <title>A Parts List for Fungal Cellulosomes Revealed by Comparative Genomics.</title>
        <authorList>
            <consortium name="DOE Joint Genome Institute"/>
            <person name="Haitjema C.H."/>
            <person name="Gilmore S.P."/>
            <person name="Henske J.K."/>
            <person name="Solomon K.V."/>
            <person name="De Groot R."/>
            <person name="Kuo A."/>
            <person name="Mondo S.J."/>
            <person name="Salamov A.A."/>
            <person name="Labutti K."/>
            <person name="Zhao Z."/>
            <person name="Chiniquy J."/>
            <person name="Barry K."/>
            <person name="Brewer H.M."/>
            <person name="Purvine S.O."/>
            <person name="Wright A.T."/>
            <person name="Boxma B."/>
            <person name="Van Alen T."/>
            <person name="Hackstein J.H."/>
            <person name="Baker S.E."/>
            <person name="Grigoriev I.V."/>
            <person name="O'Malley M.A."/>
        </authorList>
    </citation>
    <scope>NUCLEOTIDE SEQUENCE [LARGE SCALE GENOMIC DNA]</scope>
    <source>
        <strain evidence="11 12">G1</strain>
    </source>
</reference>
<dbReference type="InterPro" id="IPR011050">
    <property type="entry name" value="Pectin_lyase_fold/virulence"/>
</dbReference>
<evidence type="ECO:0000256" key="1">
    <source>
        <dbReference type="ARBA" id="ARBA00005184"/>
    </source>
</evidence>
<proteinExistence type="inferred from homology"/>
<evidence type="ECO:0000256" key="5">
    <source>
        <dbReference type="ARBA" id="ARBA00022801"/>
    </source>
</evidence>
<dbReference type="OrthoDB" id="2125180at2759"/>
<keyword evidence="6" id="KW-0063">Aspartyl esterase</keyword>
<dbReference type="GO" id="GO:0042545">
    <property type="term" value="P:cell wall modification"/>
    <property type="evidence" value="ECO:0007669"/>
    <property type="project" value="InterPro"/>
</dbReference>
<dbReference type="GO" id="GO:0005576">
    <property type="term" value="C:extracellular region"/>
    <property type="evidence" value="ECO:0007669"/>
    <property type="project" value="InterPro"/>
</dbReference>
<dbReference type="AlphaFoldDB" id="A0A1Y2B141"/>
<evidence type="ECO:0000256" key="7">
    <source>
        <dbReference type="ARBA" id="ARBA00042203"/>
    </source>
</evidence>
<evidence type="ECO:0000256" key="8">
    <source>
        <dbReference type="SAM" id="MobiDB-lite"/>
    </source>
</evidence>
<comment type="caution">
    <text evidence="11">The sequence shown here is derived from an EMBL/GenBank/DDBJ whole genome shotgun (WGS) entry which is preliminary data.</text>
</comment>
<dbReference type="SUPFAM" id="SSF57180">
    <property type="entry name" value="Cellulose-binding domain"/>
    <property type="match status" value="1"/>
</dbReference>
<evidence type="ECO:0000313" key="12">
    <source>
        <dbReference type="Proteomes" id="UP000193920"/>
    </source>
</evidence>
<dbReference type="PANTHER" id="PTHR31321:SF57">
    <property type="entry name" value="PECTINESTERASE 53-RELATED"/>
    <property type="match status" value="1"/>
</dbReference>
<feature type="region of interest" description="Disordered" evidence="8">
    <location>
        <begin position="407"/>
        <end position="428"/>
    </location>
</feature>
<dbReference type="GO" id="GO:0030599">
    <property type="term" value="F:pectinesterase activity"/>
    <property type="evidence" value="ECO:0007669"/>
    <property type="project" value="UniProtKB-EC"/>
</dbReference>
<feature type="domain" description="CBM1" evidence="10">
    <location>
        <begin position="432"/>
        <end position="467"/>
    </location>
</feature>
<keyword evidence="4 9" id="KW-0732">Signal</keyword>
<dbReference type="EC" id="3.1.1.11" evidence="3"/>
<keyword evidence="12" id="KW-1185">Reference proteome</keyword>
<evidence type="ECO:0000313" key="11">
    <source>
        <dbReference type="EMBL" id="ORY28207.1"/>
    </source>
</evidence>
<comment type="pathway">
    <text evidence="1">Glycan metabolism; pectin degradation; 2-dehydro-3-deoxy-D-gluconate from pectin: step 1/5.</text>
</comment>
<feature type="signal peptide" evidence="9">
    <location>
        <begin position="1"/>
        <end position="19"/>
    </location>
</feature>
<protein>
    <recommendedName>
        <fullName evidence="3">pectinesterase</fullName>
        <ecNumber evidence="3">3.1.1.11</ecNumber>
    </recommendedName>
    <alternativeName>
        <fullName evidence="7">Pectin methylesterase A</fullName>
    </alternativeName>
</protein>
<dbReference type="InterPro" id="IPR000070">
    <property type="entry name" value="Pectinesterase_cat"/>
</dbReference>
<dbReference type="GO" id="GO:0045490">
    <property type="term" value="P:pectin catabolic process"/>
    <property type="evidence" value="ECO:0007669"/>
    <property type="project" value="UniProtKB-UniPathway"/>
</dbReference>
<name>A0A1Y2B141_9FUNG</name>
<dbReference type="SUPFAM" id="SSF51126">
    <property type="entry name" value="Pectin lyase-like"/>
    <property type="match status" value="1"/>
</dbReference>
<dbReference type="PROSITE" id="PS51164">
    <property type="entry name" value="CBM1_2"/>
    <property type="match status" value="1"/>
</dbReference>